<dbReference type="InterPro" id="IPR034457">
    <property type="entry name" value="Organic_radical-activating"/>
</dbReference>
<dbReference type="PIRSF" id="PIRSF000368">
    <property type="entry name" value="NrdG"/>
    <property type="match status" value="1"/>
</dbReference>
<keyword evidence="9" id="KW-1185">Reference proteome</keyword>
<dbReference type="PANTHER" id="PTHR30352">
    <property type="entry name" value="PYRUVATE FORMATE-LYASE-ACTIVATING ENZYME"/>
    <property type="match status" value="1"/>
</dbReference>
<dbReference type="AlphaFoldDB" id="A0A2G3E5B4"/>
<dbReference type="GO" id="GO:0043365">
    <property type="term" value="F:[formate-C-acetyltransferase]-activating enzyme activity"/>
    <property type="evidence" value="ECO:0007669"/>
    <property type="project" value="InterPro"/>
</dbReference>
<evidence type="ECO:0000256" key="6">
    <source>
        <dbReference type="ARBA" id="ARBA00023014"/>
    </source>
</evidence>
<proteinExistence type="inferred from homology"/>
<dbReference type="GO" id="GO:0004748">
    <property type="term" value="F:ribonucleoside-diphosphate reductase activity, thioredoxin disulfide as acceptor"/>
    <property type="evidence" value="ECO:0007669"/>
    <property type="project" value="TreeGrafter"/>
</dbReference>
<dbReference type="GO" id="GO:0046872">
    <property type="term" value="F:metal ion binding"/>
    <property type="evidence" value="ECO:0007669"/>
    <property type="project" value="UniProtKB-KW"/>
</dbReference>
<keyword evidence="2" id="KW-0004">4Fe-4S</keyword>
<keyword evidence="4" id="KW-0479">Metal-binding</keyword>
<evidence type="ECO:0000313" key="8">
    <source>
        <dbReference type="EMBL" id="PHU38444.1"/>
    </source>
</evidence>
<dbReference type="SFLD" id="SFLDS00029">
    <property type="entry name" value="Radical_SAM"/>
    <property type="match status" value="1"/>
</dbReference>
<dbReference type="CDD" id="cd01335">
    <property type="entry name" value="Radical_SAM"/>
    <property type="match status" value="1"/>
</dbReference>
<dbReference type="Pfam" id="PF13353">
    <property type="entry name" value="Fer4_12"/>
    <property type="match status" value="1"/>
</dbReference>
<dbReference type="GO" id="GO:0051539">
    <property type="term" value="F:4 iron, 4 sulfur cluster binding"/>
    <property type="evidence" value="ECO:0007669"/>
    <property type="project" value="UniProtKB-KW"/>
</dbReference>
<dbReference type="EC" id="1.97.1.-" evidence="7"/>
<dbReference type="RefSeq" id="WP_099385527.1">
    <property type="nucleotide sequence ID" value="NZ_JANSWH010000051.1"/>
</dbReference>
<reference evidence="8 9" key="1">
    <citation type="submission" date="2017-10" db="EMBL/GenBank/DDBJ databases">
        <title>Resolving the taxonomy of Roseburia spp., Eubacterium rectale and Agathobacter spp. through phylogenomic analysis.</title>
        <authorList>
            <person name="Sheridan P.O."/>
            <person name="Walker A.W."/>
            <person name="Duncan S.H."/>
            <person name="Scott K.P."/>
            <person name="Toole P.W.O."/>
            <person name="Luis P."/>
            <person name="Flint H.J."/>
        </authorList>
    </citation>
    <scope>NUCLEOTIDE SEQUENCE [LARGE SCALE GENOMIC DNA]</scope>
    <source>
        <strain evidence="8 9">JK623</strain>
    </source>
</reference>
<organism evidence="8 9">
    <name type="scientific">Agathobacter ruminis</name>
    <dbReference type="NCBI Taxonomy" id="1712665"/>
    <lineage>
        <taxon>Bacteria</taxon>
        <taxon>Bacillati</taxon>
        <taxon>Bacillota</taxon>
        <taxon>Clostridia</taxon>
        <taxon>Lachnospirales</taxon>
        <taxon>Lachnospiraceae</taxon>
        <taxon>Agathobacter</taxon>
    </lineage>
</organism>
<evidence type="ECO:0000256" key="2">
    <source>
        <dbReference type="ARBA" id="ARBA00022485"/>
    </source>
</evidence>
<keyword evidence="5" id="KW-0408">Iron</keyword>
<evidence type="ECO:0000313" key="9">
    <source>
        <dbReference type="Proteomes" id="UP000224563"/>
    </source>
</evidence>
<sequence>MHYGTIKTADIANGEGVRVSLFVSGCTNACPGCFQPETWDFHYGQEFTKETEDMIINELKAGYYQGLTILGGEPFEPSNQEALLPFITRVREELPNRDIWMYTGNLYEDLLPGGRRYTDFTDGILDQIDILVDGRFEQSLMSLKIKFRGSTNQRIIDMKATREQGTVVLSPLGTGVSG</sequence>
<dbReference type="Gene3D" id="3.20.20.70">
    <property type="entry name" value="Aldolase class I"/>
    <property type="match status" value="1"/>
</dbReference>
<dbReference type="SFLD" id="SFLDF00299">
    <property type="entry name" value="anaerobic_ribonucleoside-triph"/>
    <property type="match status" value="1"/>
</dbReference>
<dbReference type="PANTHER" id="PTHR30352:SF2">
    <property type="entry name" value="ANAEROBIC RIBONUCLEOSIDE-TRIPHOSPHATE REDUCTASE-ACTIVATING PROTEIN"/>
    <property type="match status" value="1"/>
</dbReference>
<dbReference type="InterPro" id="IPR058240">
    <property type="entry name" value="rSAM_sf"/>
</dbReference>
<evidence type="ECO:0000256" key="5">
    <source>
        <dbReference type="ARBA" id="ARBA00023004"/>
    </source>
</evidence>
<accession>A0A2G3E5B4</accession>
<keyword evidence="7" id="KW-0560">Oxidoreductase</keyword>
<evidence type="ECO:0000256" key="7">
    <source>
        <dbReference type="PIRNR" id="PIRNR000368"/>
    </source>
</evidence>
<reference evidence="8 9" key="2">
    <citation type="submission" date="2017-10" db="EMBL/GenBank/DDBJ databases">
        <authorList>
            <person name="Banno H."/>
            <person name="Chua N.-H."/>
        </authorList>
    </citation>
    <scope>NUCLEOTIDE SEQUENCE [LARGE SCALE GENOMIC DNA]</scope>
    <source>
        <strain evidence="8 9">JK623</strain>
    </source>
</reference>
<dbReference type="InterPro" id="IPR013785">
    <property type="entry name" value="Aldolase_TIM"/>
</dbReference>
<dbReference type="Proteomes" id="UP000224563">
    <property type="component" value="Unassembled WGS sequence"/>
</dbReference>
<dbReference type="EMBL" id="PDYG01000008">
    <property type="protein sequence ID" value="PHU38444.1"/>
    <property type="molecule type" value="Genomic_DNA"/>
</dbReference>
<name>A0A2G3E5B4_9FIRM</name>
<comment type="cofactor">
    <cofactor evidence="1">
        <name>[4Fe-4S] cluster</name>
        <dbReference type="ChEBI" id="CHEBI:49883"/>
    </cofactor>
</comment>
<evidence type="ECO:0000256" key="4">
    <source>
        <dbReference type="ARBA" id="ARBA00022723"/>
    </source>
</evidence>
<keyword evidence="3" id="KW-0949">S-adenosyl-L-methionine</keyword>
<dbReference type="SFLD" id="SFLDG01063">
    <property type="entry name" value="activating_enzymes__group_1"/>
    <property type="match status" value="1"/>
</dbReference>
<comment type="function">
    <text evidence="7">Activation of anaerobic ribonucleoside-triphosphate reductase under anaerobic conditions by generation of an organic free radical, using S-adenosylmethionine and reduced flavodoxin as cosubstrates to produce 5'-deoxy-adenosine.</text>
</comment>
<evidence type="ECO:0000256" key="3">
    <source>
        <dbReference type="ARBA" id="ARBA00022691"/>
    </source>
</evidence>
<dbReference type="InterPro" id="IPR007197">
    <property type="entry name" value="rSAM"/>
</dbReference>
<dbReference type="InterPro" id="IPR012837">
    <property type="entry name" value="NrdG"/>
</dbReference>
<evidence type="ECO:0000256" key="1">
    <source>
        <dbReference type="ARBA" id="ARBA00001966"/>
    </source>
</evidence>
<protein>
    <recommendedName>
        <fullName evidence="7">Anaerobic ribonucleoside-triphosphate reductase-activating protein</fullName>
        <ecNumber evidence="7">1.97.1.-</ecNumber>
    </recommendedName>
</protein>
<dbReference type="NCBIfam" id="TIGR02491">
    <property type="entry name" value="NrdG"/>
    <property type="match status" value="1"/>
</dbReference>
<comment type="similarity">
    <text evidence="7">Belongs to the organic radical-activating enzymes family.</text>
</comment>
<comment type="caution">
    <text evidence="8">The sequence shown here is derived from an EMBL/GenBank/DDBJ whole genome shotgun (WGS) entry which is preliminary data.</text>
</comment>
<dbReference type="SUPFAM" id="SSF102114">
    <property type="entry name" value="Radical SAM enzymes"/>
    <property type="match status" value="1"/>
</dbReference>
<gene>
    <name evidence="8" type="primary">nrdG</name>
    <name evidence="8" type="ORF">CSX02_02600</name>
</gene>
<keyword evidence="6" id="KW-0411">Iron-sulfur</keyword>
<dbReference type="SFLD" id="SFLDG01066">
    <property type="entry name" value="organic_radical-activating_enz"/>
    <property type="match status" value="1"/>
</dbReference>